<accession>A0A2N8U6H5</accession>
<evidence type="ECO:0000313" key="3">
    <source>
        <dbReference type="EMBL" id="SJX60674.1"/>
    </source>
</evidence>
<feature type="region of interest" description="Disordered" evidence="1">
    <location>
        <begin position="166"/>
        <end position="276"/>
    </location>
</feature>
<feature type="compositionally biased region" description="Acidic residues" evidence="1">
    <location>
        <begin position="175"/>
        <end position="191"/>
    </location>
</feature>
<dbReference type="Pfam" id="PF01585">
    <property type="entry name" value="G-patch"/>
    <property type="match status" value="1"/>
</dbReference>
<evidence type="ECO:0000256" key="1">
    <source>
        <dbReference type="SAM" id="MobiDB-lite"/>
    </source>
</evidence>
<name>A0A2N8U6H5_9BASI</name>
<feature type="compositionally biased region" description="Acidic residues" evidence="1">
    <location>
        <begin position="206"/>
        <end position="219"/>
    </location>
</feature>
<dbReference type="PANTHER" id="PTHR21032:SF0">
    <property type="entry name" value="G PATCH DOMAIN-CONTAINING PROTEIN 11"/>
    <property type="match status" value="1"/>
</dbReference>
<feature type="region of interest" description="Disordered" evidence="1">
    <location>
        <begin position="1"/>
        <end position="98"/>
    </location>
</feature>
<reference evidence="3 4" key="1">
    <citation type="submission" date="2017-02" db="EMBL/GenBank/DDBJ databases">
        <authorList>
            <person name="Peterson S.W."/>
        </authorList>
    </citation>
    <scope>NUCLEOTIDE SEQUENCE [LARGE SCALE GENOMIC DNA]</scope>
    <source>
        <strain evidence="3 4">SRS1_H2-8</strain>
    </source>
</reference>
<feature type="compositionally biased region" description="Basic and acidic residues" evidence="1">
    <location>
        <begin position="85"/>
        <end position="98"/>
    </location>
</feature>
<gene>
    <name evidence="3" type="ORF">SRS1_11902</name>
</gene>
<dbReference type="InterPro" id="IPR039249">
    <property type="entry name" value="GPATCH11"/>
</dbReference>
<evidence type="ECO:0000259" key="2">
    <source>
        <dbReference type="SMART" id="SM01173"/>
    </source>
</evidence>
<dbReference type="Pfam" id="PF13821">
    <property type="entry name" value="DUF4187"/>
    <property type="match status" value="1"/>
</dbReference>
<dbReference type="InterPro" id="IPR000467">
    <property type="entry name" value="G_patch_dom"/>
</dbReference>
<feature type="compositionally biased region" description="Polar residues" evidence="1">
    <location>
        <begin position="1"/>
        <end position="10"/>
    </location>
</feature>
<dbReference type="InterPro" id="IPR025239">
    <property type="entry name" value="DUF4187"/>
</dbReference>
<dbReference type="GO" id="GO:0003676">
    <property type="term" value="F:nucleic acid binding"/>
    <property type="evidence" value="ECO:0007669"/>
    <property type="project" value="InterPro"/>
</dbReference>
<dbReference type="GO" id="GO:0000776">
    <property type="term" value="C:kinetochore"/>
    <property type="evidence" value="ECO:0007669"/>
    <property type="project" value="TreeGrafter"/>
</dbReference>
<feature type="compositionally biased region" description="Basic residues" evidence="1">
    <location>
        <begin position="69"/>
        <end position="82"/>
    </location>
</feature>
<dbReference type="Proteomes" id="UP000239563">
    <property type="component" value="Chromosome I"/>
</dbReference>
<protein>
    <recommendedName>
        <fullName evidence="2">DUF4187 domain-containing protein</fullName>
    </recommendedName>
</protein>
<proteinExistence type="predicted"/>
<organism evidence="3 4">
    <name type="scientific">Sporisorium reilianum f. sp. reilianum</name>
    <dbReference type="NCBI Taxonomy" id="72559"/>
    <lineage>
        <taxon>Eukaryota</taxon>
        <taxon>Fungi</taxon>
        <taxon>Dikarya</taxon>
        <taxon>Basidiomycota</taxon>
        <taxon>Ustilaginomycotina</taxon>
        <taxon>Ustilaginomycetes</taxon>
        <taxon>Ustilaginales</taxon>
        <taxon>Ustilaginaceae</taxon>
        <taxon>Sporisorium</taxon>
    </lineage>
</organism>
<dbReference type="EMBL" id="LT795054">
    <property type="protein sequence ID" value="SJX60674.1"/>
    <property type="molecule type" value="Genomic_DNA"/>
</dbReference>
<feature type="domain" description="DUF4187" evidence="2">
    <location>
        <begin position="391"/>
        <end position="445"/>
    </location>
</feature>
<evidence type="ECO:0000313" key="4">
    <source>
        <dbReference type="Proteomes" id="UP000239563"/>
    </source>
</evidence>
<sequence>MPQAGSSSRQTRFDALRLLSEIQTDPAGAPSHHAGSTAPTDDSDDDGDFMSDKFLVTTEPKQPLTYTDKRRKLEAHHSRKAVCKSAREREEEARQEGLDRDLLAEAEIVAGGGVLPPEGRGGVRRWDLMNVEEGAGKGWEGQEDGTKKAMRMMLAMGYRRGEALGKRMQGGAAGDDGEQDAEEEEEEEEEEKEGKTAGAVIASSPDDTDTASLDTDEEQEAQKEREDSQAREEDDFLSSGVSVAPFTARLDPTQPLRPDQRRLGPNRHAGIGMLPPTPSDISAAIRARAAIPHTTTSTDDFRTRIAHEHAQRHTAALLSRARTTLTHLDQSALHLAYSPLWLSSDTYHLLAGHTSLPAAQTIDDKMHADAAFKEAVELLQLAFAAEDDTQREEARVFVELDADAQLELVLERLRGAHRYCLFCGCQYDSADELQSLCPGTSEDDHD</sequence>
<dbReference type="SMART" id="SM01173">
    <property type="entry name" value="DUF4187"/>
    <property type="match status" value="1"/>
</dbReference>
<dbReference type="PANTHER" id="PTHR21032">
    <property type="entry name" value="G PATCH DOMAIN-CONTAINING PROTEIN 11"/>
    <property type="match status" value="1"/>
</dbReference>
<dbReference type="AlphaFoldDB" id="A0A2N8U6H5"/>
<feature type="compositionally biased region" description="Basic and acidic residues" evidence="1">
    <location>
        <begin position="220"/>
        <end position="231"/>
    </location>
</feature>